<accession>A0A229R987</accession>
<comment type="caution">
    <text evidence="2">The sequence shown here is derived from an EMBL/GenBank/DDBJ whole genome shotgun (WGS) entry which is preliminary data.</text>
</comment>
<evidence type="ECO:0000313" key="2">
    <source>
        <dbReference type="EMBL" id="OXM43220.1"/>
    </source>
</evidence>
<feature type="coiled-coil region" evidence="1">
    <location>
        <begin position="71"/>
        <end position="98"/>
    </location>
</feature>
<keyword evidence="3" id="KW-1185">Reference proteome</keyword>
<name>A0A229R987_AMYAL</name>
<dbReference type="Proteomes" id="UP000215563">
    <property type="component" value="Unassembled WGS sequence"/>
</dbReference>
<gene>
    <name evidence="2" type="ORF">CFP75_39610</name>
</gene>
<organism evidence="2 3">
    <name type="scientific">Amycolatopsis alba DSM 44262</name>
    <dbReference type="NCBI Taxonomy" id="1125972"/>
    <lineage>
        <taxon>Bacteria</taxon>
        <taxon>Bacillati</taxon>
        <taxon>Actinomycetota</taxon>
        <taxon>Actinomycetes</taxon>
        <taxon>Pseudonocardiales</taxon>
        <taxon>Pseudonocardiaceae</taxon>
        <taxon>Amycolatopsis</taxon>
    </lineage>
</organism>
<sequence length="104" mass="11275">MSGGQEIPAAEAFDTFGKKLAGHADDVRQTGDLVGHMVADPGLYGILMGQIIGAAASAYCAETRDAFNKYGESLQKHKEKLDKAYKEYQANEDHAKEQISKVDI</sequence>
<evidence type="ECO:0000313" key="3">
    <source>
        <dbReference type="Proteomes" id="UP000215563"/>
    </source>
</evidence>
<proteinExistence type="predicted"/>
<dbReference type="RefSeq" id="WP_020631207.1">
    <property type="nucleotide sequence ID" value="NZ_KB913032.1"/>
</dbReference>
<reference evidence="2 3" key="1">
    <citation type="submission" date="2017-07" db="EMBL/GenBank/DDBJ databases">
        <title>Amycolatopsis alba DSM 44262 Genome sequencing and assembly.</title>
        <authorList>
            <person name="Kaur N."/>
            <person name="Mayilraj S."/>
        </authorList>
    </citation>
    <scope>NUCLEOTIDE SEQUENCE [LARGE SCALE GENOMIC DNA]</scope>
    <source>
        <strain evidence="2 3">DSM 44262</strain>
    </source>
</reference>
<evidence type="ECO:0008006" key="4">
    <source>
        <dbReference type="Google" id="ProtNLM"/>
    </source>
</evidence>
<evidence type="ECO:0000256" key="1">
    <source>
        <dbReference type="SAM" id="Coils"/>
    </source>
</evidence>
<dbReference type="OrthoDB" id="3632936at2"/>
<keyword evidence="1" id="KW-0175">Coiled coil</keyword>
<dbReference type="AlphaFoldDB" id="A0A229R987"/>
<protein>
    <recommendedName>
        <fullName evidence="4">ESX-1 secretion-associated protein</fullName>
    </recommendedName>
</protein>
<dbReference type="EMBL" id="NMQU01000157">
    <property type="protein sequence ID" value="OXM43220.1"/>
    <property type="molecule type" value="Genomic_DNA"/>
</dbReference>